<keyword evidence="3" id="KW-0964">Secreted</keyword>
<keyword evidence="6" id="KW-0391">Immunity</keyword>
<organism evidence="10 11">
    <name type="scientific">Cryptolaemus montrouzieri</name>
    <dbReference type="NCBI Taxonomy" id="559131"/>
    <lineage>
        <taxon>Eukaryota</taxon>
        <taxon>Metazoa</taxon>
        <taxon>Ecdysozoa</taxon>
        <taxon>Arthropoda</taxon>
        <taxon>Hexapoda</taxon>
        <taxon>Insecta</taxon>
        <taxon>Pterygota</taxon>
        <taxon>Neoptera</taxon>
        <taxon>Endopterygota</taxon>
        <taxon>Coleoptera</taxon>
        <taxon>Polyphaga</taxon>
        <taxon>Cucujiformia</taxon>
        <taxon>Coccinelloidea</taxon>
        <taxon>Coccinellidae</taxon>
        <taxon>Scymninae</taxon>
        <taxon>Scymnini</taxon>
        <taxon>Cryptolaemus</taxon>
    </lineage>
</organism>
<feature type="signal peptide" evidence="8">
    <location>
        <begin position="1"/>
        <end position="21"/>
    </location>
</feature>
<keyword evidence="5" id="KW-0399">Innate immunity</keyword>
<evidence type="ECO:0000313" key="11">
    <source>
        <dbReference type="Proteomes" id="UP001516400"/>
    </source>
</evidence>
<dbReference type="GO" id="GO:0042742">
    <property type="term" value="P:defense response to bacterium"/>
    <property type="evidence" value="ECO:0007669"/>
    <property type="project" value="UniProtKB-KW"/>
</dbReference>
<keyword evidence="7" id="KW-0044">Antibiotic</keyword>
<accession>A0ABD2MGW2</accession>
<evidence type="ECO:0000256" key="6">
    <source>
        <dbReference type="ARBA" id="ARBA00022859"/>
    </source>
</evidence>
<protein>
    <recommendedName>
        <fullName evidence="9">Attacin C-terminal domain-containing protein</fullName>
    </recommendedName>
</protein>
<feature type="chain" id="PRO_5044895161" description="Attacin C-terminal domain-containing protein" evidence="8">
    <location>
        <begin position="22"/>
        <end position="174"/>
    </location>
</feature>
<sequence>MNNITMKIIIVFLAVCAISCAQVYDFAEDEFGRQYIMVPLPLSRQRRQTTYDISKTPKGGTNVQLGHKGTIFDDGNHKLDAGASVSKTFNPNSAPTYGGSLDYTHHSGSGLSVGAKNTPGYGTDLGVQGKYNIWREGKATLDAVGSYNRHYGGPYGTQTPNWYGGVQLSVPFGQ</sequence>
<reference evidence="10 11" key="1">
    <citation type="journal article" date="2021" name="BMC Biol.">
        <title>Horizontally acquired antibacterial genes associated with adaptive radiation of ladybird beetles.</title>
        <authorList>
            <person name="Li H.S."/>
            <person name="Tang X.F."/>
            <person name="Huang Y.H."/>
            <person name="Xu Z.Y."/>
            <person name="Chen M.L."/>
            <person name="Du X.Y."/>
            <person name="Qiu B.Y."/>
            <person name="Chen P.T."/>
            <person name="Zhang W."/>
            <person name="Slipinski A."/>
            <person name="Escalona H.E."/>
            <person name="Waterhouse R.M."/>
            <person name="Zwick A."/>
            <person name="Pang H."/>
        </authorList>
    </citation>
    <scope>NUCLEOTIDE SEQUENCE [LARGE SCALE GENOMIC DNA]</scope>
    <source>
        <strain evidence="10">SYSU2018</strain>
    </source>
</reference>
<comment type="subcellular location">
    <subcellularLocation>
        <location evidence="1">Secreted</location>
    </subcellularLocation>
</comment>
<evidence type="ECO:0000256" key="3">
    <source>
        <dbReference type="ARBA" id="ARBA00022525"/>
    </source>
</evidence>
<evidence type="ECO:0000259" key="9">
    <source>
        <dbReference type="Pfam" id="PF03769"/>
    </source>
</evidence>
<name>A0ABD2MGW2_9CUCU</name>
<feature type="domain" description="Attacin C-terminal" evidence="9">
    <location>
        <begin position="60"/>
        <end position="172"/>
    </location>
</feature>
<dbReference type="InterPro" id="IPR005521">
    <property type="entry name" value="Attacin_C"/>
</dbReference>
<evidence type="ECO:0000256" key="4">
    <source>
        <dbReference type="ARBA" id="ARBA00022529"/>
    </source>
</evidence>
<evidence type="ECO:0000256" key="5">
    <source>
        <dbReference type="ARBA" id="ARBA00022588"/>
    </source>
</evidence>
<gene>
    <name evidence="10" type="ORF">HHI36_009569</name>
</gene>
<dbReference type="EMBL" id="JABFTP020000001">
    <property type="protein sequence ID" value="KAL3265361.1"/>
    <property type="molecule type" value="Genomic_DNA"/>
</dbReference>
<dbReference type="GO" id="GO:0045087">
    <property type="term" value="P:innate immune response"/>
    <property type="evidence" value="ECO:0007669"/>
    <property type="project" value="UniProtKB-KW"/>
</dbReference>
<dbReference type="Proteomes" id="UP001516400">
    <property type="component" value="Unassembled WGS sequence"/>
</dbReference>
<keyword evidence="8" id="KW-0732">Signal</keyword>
<evidence type="ECO:0000256" key="1">
    <source>
        <dbReference type="ARBA" id="ARBA00004613"/>
    </source>
</evidence>
<evidence type="ECO:0000256" key="2">
    <source>
        <dbReference type="ARBA" id="ARBA00007550"/>
    </source>
</evidence>
<dbReference type="GO" id="GO:0005576">
    <property type="term" value="C:extracellular region"/>
    <property type="evidence" value="ECO:0007669"/>
    <property type="project" value="UniProtKB-SubCell"/>
</dbReference>
<evidence type="ECO:0000313" key="10">
    <source>
        <dbReference type="EMBL" id="KAL3265361.1"/>
    </source>
</evidence>
<proteinExistence type="inferred from homology"/>
<keyword evidence="4" id="KW-0929">Antimicrobial</keyword>
<comment type="similarity">
    <text evidence="2">Belongs to the attacin/sarcotoxin-2 family.</text>
</comment>
<keyword evidence="11" id="KW-1185">Reference proteome</keyword>
<evidence type="ECO:0000256" key="7">
    <source>
        <dbReference type="ARBA" id="ARBA00023022"/>
    </source>
</evidence>
<dbReference type="AlphaFoldDB" id="A0ABD2MGW2"/>
<comment type="caution">
    <text evidence="10">The sequence shown here is derived from an EMBL/GenBank/DDBJ whole genome shotgun (WGS) entry which is preliminary data.</text>
</comment>
<evidence type="ECO:0000256" key="8">
    <source>
        <dbReference type="SAM" id="SignalP"/>
    </source>
</evidence>
<dbReference type="Pfam" id="PF03769">
    <property type="entry name" value="Attacin_C"/>
    <property type="match status" value="1"/>
</dbReference>